<name>A0AAP0BCU8_9ASPA</name>
<dbReference type="Pfam" id="PF05919">
    <property type="entry name" value="Mitovir_RNA_pol"/>
    <property type="match status" value="1"/>
</dbReference>
<organism evidence="1 3">
    <name type="scientific">Platanthera zijinensis</name>
    <dbReference type="NCBI Taxonomy" id="2320716"/>
    <lineage>
        <taxon>Eukaryota</taxon>
        <taxon>Viridiplantae</taxon>
        <taxon>Streptophyta</taxon>
        <taxon>Embryophyta</taxon>
        <taxon>Tracheophyta</taxon>
        <taxon>Spermatophyta</taxon>
        <taxon>Magnoliopsida</taxon>
        <taxon>Liliopsida</taxon>
        <taxon>Asparagales</taxon>
        <taxon>Orchidaceae</taxon>
        <taxon>Orchidoideae</taxon>
        <taxon>Orchideae</taxon>
        <taxon>Orchidinae</taxon>
        <taxon>Platanthera</taxon>
    </lineage>
</organism>
<accession>A0AAP0BCU8</accession>
<reference evidence="1" key="2">
    <citation type="submission" date="2024-02" db="EMBL/GenBank/DDBJ databases">
        <authorList>
            <person name="Li M.-H."/>
            <person name="Liu K.-W."/>
            <person name="Li Z."/>
            <person name="Lu H.-C."/>
            <person name="Ye Q.-L."/>
            <person name="Zhang D."/>
            <person name="Wang J.-Y."/>
            <person name="Li Y.-F."/>
            <person name="Zhong Z.-M."/>
            <person name="Liu X."/>
            <person name="Yu X."/>
            <person name="Liu D.-K."/>
            <person name="Tu X.-D."/>
            <person name="Liu B."/>
            <person name="Hao Y."/>
            <person name="Liao X.-Y."/>
            <person name="Jiang Y.-T."/>
            <person name="Sun W.-H."/>
            <person name="Chen J."/>
            <person name="Ai Y."/>
            <person name="Zhai J.-W."/>
            <person name="Wu S.-S."/>
            <person name="Zhou Z."/>
            <person name="Hsiao Y.-Y."/>
            <person name="Wu W.-L."/>
            <person name="Chen Y.-Y."/>
            <person name="Lin Y.-F."/>
            <person name="Hsu J.-L."/>
            <person name="Li C.-Y."/>
            <person name="Wang Z.-W."/>
            <person name="Zhao X."/>
            <person name="Zhong W.-Y."/>
            <person name="Ma X.-K."/>
            <person name="Ma L."/>
            <person name="Huang J."/>
            <person name="Chen G.-Z."/>
            <person name="Huang M.-Z."/>
            <person name="Huang L."/>
            <person name="Peng D.-H."/>
            <person name="Luo Y.-B."/>
            <person name="Zou S.-Q."/>
            <person name="Chen S.-P."/>
            <person name="Lan S."/>
            <person name="Tsai W.-C."/>
            <person name="Van De Peer Y."/>
            <person name="Liu Z.-J."/>
        </authorList>
    </citation>
    <scope>NUCLEOTIDE SEQUENCE</scope>
    <source>
        <strain evidence="1">Lor287</strain>
        <tissue evidence="1">Leaf</tissue>
    </source>
</reference>
<dbReference type="InterPro" id="IPR008686">
    <property type="entry name" value="RNA_pol_mitovir"/>
</dbReference>
<evidence type="ECO:0000313" key="1">
    <source>
        <dbReference type="EMBL" id="KAK8935916.1"/>
    </source>
</evidence>
<dbReference type="Proteomes" id="UP001418222">
    <property type="component" value="Unassembled WGS sequence"/>
</dbReference>
<reference evidence="1 3" key="1">
    <citation type="journal article" date="2022" name="Nat. Plants">
        <title>Genomes of leafy and leafless Platanthera orchids illuminate the evolution of mycoheterotrophy.</title>
        <authorList>
            <person name="Li M.H."/>
            <person name="Liu K.W."/>
            <person name="Li Z."/>
            <person name="Lu H.C."/>
            <person name="Ye Q.L."/>
            <person name="Zhang D."/>
            <person name="Wang J.Y."/>
            <person name="Li Y.F."/>
            <person name="Zhong Z.M."/>
            <person name="Liu X."/>
            <person name="Yu X."/>
            <person name="Liu D.K."/>
            <person name="Tu X.D."/>
            <person name="Liu B."/>
            <person name="Hao Y."/>
            <person name="Liao X.Y."/>
            <person name="Jiang Y.T."/>
            <person name="Sun W.H."/>
            <person name="Chen J."/>
            <person name="Chen Y.Q."/>
            <person name="Ai Y."/>
            <person name="Zhai J.W."/>
            <person name="Wu S.S."/>
            <person name="Zhou Z."/>
            <person name="Hsiao Y.Y."/>
            <person name="Wu W.L."/>
            <person name="Chen Y.Y."/>
            <person name="Lin Y.F."/>
            <person name="Hsu J.L."/>
            <person name="Li C.Y."/>
            <person name="Wang Z.W."/>
            <person name="Zhao X."/>
            <person name="Zhong W.Y."/>
            <person name="Ma X.K."/>
            <person name="Ma L."/>
            <person name="Huang J."/>
            <person name="Chen G.Z."/>
            <person name="Huang M.Z."/>
            <person name="Huang L."/>
            <person name="Peng D.H."/>
            <person name="Luo Y.B."/>
            <person name="Zou S.Q."/>
            <person name="Chen S.P."/>
            <person name="Lan S."/>
            <person name="Tsai W.C."/>
            <person name="Van de Peer Y."/>
            <person name="Liu Z.J."/>
        </authorList>
    </citation>
    <scope>NUCLEOTIDE SEQUENCE [LARGE SCALE GENOMIC DNA]</scope>
    <source>
        <strain evidence="1">Lor287</strain>
    </source>
</reference>
<dbReference type="EMBL" id="JBBWWQ010000002">
    <property type="protein sequence ID" value="KAK8953958.1"/>
    <property type="molecule type" value="Genomic_DNA"/>
</dbReference>
<dbReference type="EMBL" id="JBBWWQ010000011">
    <property type="protein sequence ID" value="KAK8935916.1"/>
    <property type="molecule type" value="Genomic_DNA"/>
</dbReference>
<sequence length="57" mass="6418">MHVPEQSFWTTQLEDVVIADEKVAQESKKLMDDCEVTISKEKSLVSYTSYTPAQGVP</sequence>
<comment type="caution">
    <text evidence="1">The sequence shown here is derived from an EMBL/GenBank/DDBJ whole genome shotgun (WGS) entry which is preliminary data.</text>
</comment>
<protein>
    <submittedName>
        <fullName evidence="1">Uncharacterized protein</fullName>
    </submittedName>
</protein>
<gene>
    <name evidence="2" type="ORF">KSP39_PZI001837</name>
    <name evidence="1" type="ORF">KSP39_PZI014095</name>
</gene>
<evidence type="ECO:0000313" key="3">
    <source>
        <dbReference type="Proteomes" id="UP001418222"/>
    </source>
</evidence>
<keyword evidence="3" id="KW-1185">Reference proteome</keyword>
<proteinExistence type="predicted"/>
<dbReference type="AlphaFoldDB" id="A0AAP0BCU8"/>
<evidence type="ECO:0000313" key="2">
    <source>
        <dbReference type="EMBL" id="KAK8953958.1"/>
    </source>
</evidence>